<dbReference type="Gene3D" id="1.10.506.10">
    <property type="entry name" value="GTPase Activation - p120gap, domain 1"/>
    <property type="match status" value="2"/>
</dbReference>
<comment type="caution">
    <text evidence="5">The sequence shown here is derived from an EMBL/GenBank/DDBJ whole genome shotgun (WGS) entry which is preliminary data.</text>
</comment>
<dbReference type="SMART" id="SM00323">
    <property type="entry name" value="RasGAP"/>
    <property type="match status" value="1"/>
</dbReference>
<organism evidence="5 6">
    <name type="scientific">Mucor circinelloides f. lusitanicus</name>
    <name type="common">Mucor racemosus var. lusitanicus</name>
    <dbReference type="NCBI Taxonomy" id="29924"/>
    <lineage>
        <taxon>Eukaryota</taxon>
        <taxon>Fungi</taxon>
        <taxon>Fungi incertae sedis</taxon>
        <taxon>Mucoromycota</taxon>
        <taxon>Mucoromycotina</taxon>
        <taxon>Mucoromycetes</taxon>
        <taxon>Mucorales</taxon>
        <taxon>Mucorineae</taxon>
        <taxon>Mucoraceae</taxon>
        <taxon>Mucor</taxon>
    </lineage>
</organism>
<dbReference type="InterPro" id="IPR001251">
    <property type="entry name" value="CRAL-TRIO_dom"/>
</dbReference>
<dbReference type="Proteomes" id="UP000469890">
    <property type="component" value="Unassembled WGS sequence"/>
</dbReference>
<evidence type="ECO:0000256" key="2">
    <source>
        <dbReference type="ARBA" id="ARBA00022553"/>
    </source>
</evidence>
<protein>
    <recommendedName>
        <fullName evidence="4">Ras-GAP domain-containing protein</fullName>
    </recommendedName>
</protein>
<evidence type="ECO:0000259" key="4">
    <source>
        <dbReference type="PROSITE" id="PS50018"/>
    </source>
</evidence>
<sequence>MRANAKLIVSLIKRVEVRLPINNAGRTIEILEQDPITQQTVAAIIELSIHTLPIIANQLGLVLESISKNTQPSPEDANIPLDVLQSQLFVIRLLSACLQHHWSWYKKQSIQISRETNTTEEAKAAAAATGTFHESTIATTSSSSSISTLSAKSSYAQLKPDVAIDPPPLDESLVTFLLSLMSRFLGQMHVIEERNDQLSLLSSEHTNEALATASKVDSQSMEYIREVYTTSGKVLYYISASNWNSYYAKIKNAVNILGAVSESSDLNPPEVRILAFACLNIPKLHMILSDLSPYFLNMKIQGKLLFAKMMRMAIWKWMEMKPYQFAEICASSTSRPLAGSEILFDMCNVAADSSRKKSVLWPLQTILLALAPDLLVQAFLDDRGLQNRRTAFPRQLKKALQSTRTQEIAAICYVDLCKAATFISPEEDSILRHIAADVEDVLKEKVWDFTRSSAVDTLSSSLGYTISHQALVTDYFLARLRLDHKKTLSCLVPTLLEDDVPIVFKQAFINACLGVTLEEKTLPWNPTINSMYDSICTPLRRIFIQTVKAELSSSNSNNSSSSSSAVSSLGPKKVNGVISSAAEKKMNQQQVATLLQSMLKLFRLDPLSALLGDDEDQGRVDGNAAIMTSMISLLRHHDRRVRRCAVDCLTQLHGSAIIKHWGPSGTVMNNFWKISSQTILSIARQILDNRTNEDYLKSLLDILSKILISRNTFLGSAMDTSYENTEANERLQAGVTLEIALLVSLCSPIPDICSMAVKCLGYMCTEAKLLEDDVLVDTASRSSQSMIGFSHNLEIYEDLAYEEPVAQGRKQPFVGRKAQQKRVRKYLRMMTAPTTGVLAAWEEVWKRWKLLTQIVSRFGMDSLRDINDTMVNGTVASASGVKKIGGLVRHDKLRSSSVRTAPVPVGRIETDDEKQTEWQNYTGFLAALGGSRLAADMIDDDYDDKRSKNSNDRIASPSRPTIMIEKFVMDMIDLLTSDNVVVREGAKDTLGGDLSSSLYAILFRHLEVTMASCFTATGEVVCDNTNTLFVEQTVLVLKMILDRLTDPNDCLLSTDFSTLILQLANYINRLPHENYTTMRIMIMMCHLTEVLMLKKEQVIIRDDVRVRNKLLEIIVEWTSDFTLRVMNRSATMSMNSQNREVQHDLDQVCLKAIVAILHKLPLQTTDQTRDADRTMNKNRLFQKYFTFFTQLLDRCHRYEAEANTVVRPGSNVLVKTHRDLHNLSISKPSDSYQYWGPLKESAVNAVSNLLSANVDAGLKSTLAMGYHEDARTRTAFMQVLSNILNQGAQFDTLAENIIADRYEKLVEIIVGSDIDVALALCDVCPSSEASGVAEVLLSCFESRSKVLVLLKAVIDREVFSTEQEATLFRGTTMATRILSVFARETCVDYIRLTLQPAMELINALPEESLTWEMDPQKLSPNESVLVNKQNVCRATEIFLEAICNSTSNAPRLFRQELALIVQAVNKRFPDASKTAVGGFVFLRLFNPAILTPENSGFSKAALPKSKAVRRLLLQATRMMQNLANNMMFGAKETHLISLNDFITGNLYRVASFLRDISVVPDNDKGSSGNGSSSSSSSNKMESRGVRMDNISFVKLHRYMSDNLDKISRDLSVRRARSSTDTQKLLEWKRTMDKLSNLLAQLGPPSELANSELNTTRNYALVNGNNFYSEFMRRNKHRDLSHISSLNIFYQGGVSKGGRPVFYMITRNVLGENFDYELLIYYMLRVMEPYLNHPFELLFDLSRFTEDIEVPIHWLNQFFQLVFSEMNDYLVMLHLFNPNFHMQHYIRKLPRVLTNKLVKRTRFAITINELSNFIALSEIRLPKETYEIEKEIGMSITNAFLVTNFKAMIPIKIKIGPEYMIVTTLREQEIFWSLNTILNNVFGMTDITDVFLPAIPPSKKVSSEGEIHITHDAGKSTMVMVVPNREEVYKYLVDRKKNFESNLTEVHHGIRPTDVPGRILNMALLNIGSEDPALRSAAYSLLCSLCISFRFGIDHKLMNARDLCIPANSVDFIVSMSENLANSETHLTLEFLNECILGFNRSSTEPTRQLMTLDYMVPWLKNLVLFTLVPHGKEPSKVKDVIRSLIMITAEKSEVYQHIQKKIWQTIKHIEELHTIVIDSMVQYSVENGIGSLQAESMADTLVTMNCNAIRGKLIHRMRRVLSSTSQNCRHSLVKHQAWHEIGCLVRFMLMLSFYSDSVQKPYVAEVFHIIALVVSTGPTFIRSSVHELVVNVIHSLHWQSKKLKYVLDDVCDGKYRVHFGLSKSYANAFTITEDTMTDNVEHMNLASLQVIVRLMLDATNYAAPNIDTANTWHARWMSLVTSMTFQFNPALQPRSFVILGCLAQEEIDDDLLFQILIVLRNELGRFDENNPYLVISILMCLTDIIDNLSANSRYLKSLFWLAIAMIQMNHNSIFSYAVKLLHGVLRTLDSHKCFDTRSVEDTLMEARVPFSEISQEIDAAAGLSFTTQFSFAIAGVLLKGFGHSDARDTVFTCLTTFLEIETKSSVKPNMIDANCLGYLCGLLPFAAKNDALKELLRLAGVNDIDVDEMTVSSLSASSANLYSMIWRAIDIPNNTTGILLVSFLVGMLSLAENEAERLFLYGFLSRAAISTPEVFALVYDSLIPKMNAIVVSSDNATLIDAVKDILITACSEPAFSTTDRKSHQHMLLERVGFSALGEVNFGSMNTSTVVSAKLTSELLRMICE</sequence>
<keyword evidence="2" id="KW-0597">Phosphoprotein</keyword>
<dbReference type="GO" id="GO:0005096">
    <property type="term" value="F:GTPase activator activity"/>
    <property type="evidence" value="ECO:0007669"/>
    <property type="project" value="UniProtKB-KW"/>
</dbReference>
<dbReference type="Pfam" id="PF13716">
    <property type="entry name" value="CRAL_TRIO_2"/>
    <property type="match status" value="1"/>
</dbReference>
<dbReference type="SUPFAM" id="SSF48371">
    <property type="entry name" value="ARM repeat"/>
    <property type="match status" value="2"/>
</dbReference>
<dbReference type="InterPro" id="IPR039360">
    <property type="entry name" value="Ras_GTPase"/>
</dbReference>
<reference evidence="5 6" key="1">
    <citation type="submission" date="2019-09" db="EMBL/GenBank/DDBJ databases">
        <authorList>
            <consortium name="DOE Joint Genome Institute"/>
            <person name="Mondo S.J."/>
            <person name="Navarro-Mendoza M.I."/>
            <person name="Perez-Arques C."/>
            <person name="Panchal S."/>
            <person name="Nicolas F.E."/>
            <person name="Ganguly P."/>
            <person name="Pangilinan J."/>
            <person name="Grigoriev I."/>
            <person name="Heitman J."/>
            <person name="Sanya K."/>
            <person name="Garre V."/>
        </authorList>
    </citation>
    <scope>NUCLEOTIDE SEQUENCE [LARGE SCALE GENOMIC DNA]</scope>
    <source>
        <strain evidence="5 6">MU402</strain>
    </source>
</reference>
<dbReference type="PROSITE" id="PS50018">
    <property type="entry name" value="RAS_GTPASE_ACTIV_2"/>
    <property type="match status" value="1"/>
</dbReference>
<name>A0A8H4BRJ6_MUCCL</name>
<dbReference type="Gene3D" id="3.40.525.10">
    <property type="entry name" value="CRAL-TRIO lipid binding domain"/>
    <property type="match status" value="1"/>
</dbReference>
<dbReference type="InterPro" id="IPR036865">
    <property type="entry name" value="CRAL-TRIO_dom_sf"/>
</dbReference>
<evidence type="ECO:0000313" key="6">
    <source>
        <dbReference type="Proteomes" id="UP000469890"/>
    </source>
</evidence>
<evidence type="ECO:0000256" key="3">
    <source>
        <dbReference type="SAM" id="MobiDB-lite"/>
    </source>
</evidence>
<dbReference type="InterPro" id="IPR011993">
    <property type="entry name" value="PH-like_dom_sf"/>
</dbReference>
<evidence type="ECO:0000313" key="5">
    <source>
        <dbReference type="EMBL" id="KAF1806278.1"/>
    </source>
</evidence>
<accession>A0A8H4BRJ6</accession>
<gene>
    <name evidence="5" type="ORF">FB192DRAFT_1431705</name>
</gene>
<dbReference type="EMBL" id="JAAECE010000001">
    <property type="protein sequence ID" value="KAF1806278.1"/>
    <property type="molecule type" value="Genomic_DNA"/>
</dbReference>
<dbReference type="SUPFAM" id="SSF48350">
    <property type="entry name" value="GTPase activation domain, GAP"/>
    <property type="match status" value="1"/>
</dbReference>
<proteinExistence type="predicted"/>
<dbReference type="PROSITE" id="PS00509">
    <property type="entry name" value="RAS_GTPASE_ACTIV_1"/>
    <property type="match status" value="1"/>
</dbReference>
<dbReference type="Pfam" id="PF00616">
    <property type="entry name" value="RasGAP"/>
    <property type="match status" value="1"/>
</dbReference>
<dbReference type="InterPro" id="IPR008936">
    <property type="entry name" value="Rho_GTPase_activation_prot"/>
</dbReference>
<dbReference type="InterPro" id="IPR023152">
    <property type="entry name" value="RasGAP_CS"/>
</dbReference>
<evidence type="ECO:0000256" key="1">
    <source>
        <dbReference type="ARBA" id="ARBA00022468"/>
    </source>
</evidence>
<dbReference type="PANTHER" id="PTHR10194">
    <property type="entry name" value="RAS GTPASE-ACTIVATING PROTEINS"/>
    <property type="match status" value="1"/>
</dbReference>
<dbReference type="InterPro" id="IPR016024">
    <property type="entry name" value="ARM-type_fold"/>
</dbReference>
<dbReference type="PANTHER" id="PTHR10194:SF142">
    <property type="entry name" value="NEUROFIBROMIN"/>
    <property type="match status" value="1"/>
</dbReference>
<dbReference type="InterPro" id="IPR001936">
    <property type="entry name" value="RasGAP_dom"/>
</dbReference>
<keyword evidence="1" id="KW-0343">GTPase activation</keyword>
<feature type="compositionally biased region" description="Low complexity" evidence="3">
    <location>
        <begin position="1565"/>
        <end position="1578"/>
    </location>
</feature>
<feature type="domain" description="Ras-GAP" evidence="4">
    <location>
        <begin position="1328"/>
        <end position="1524"/>
    </location>
</feature>
<feature type="region of interest" description="Disordered" evidence="3">
    <location>
        <begin position="1562"/>
        <end position="1583"/>
    </location>
</feature>
<dbReference type="CDD" id="cd00170">
    <property type="entry name" value="SEC14"/>
    <property type="match status" value="1"/>
</dbReference>
<dbReference type="Gene3D" id="2.30.29.30">
    <property type="entry name" value="Pleckstrin-homology domain (PH domain)/Phosphotyrosine-binding domain (PTB)"/>
    <property type="match status" value="1"/>
</dbReference>